<comment type="caution">
    <text evidence="1">The sequence shown here is derived from an EMBL/GenBank/DDBJ whole genome shotgun (WGS) entry which is preliminary data.</text>
</comment>
<proteinExistence type="predicted"/>
<dbReference type="EMBL" id="CM043799">
    <property type="protein sequence ID" value="KAI4804563.1"/>
    <property type="molecule type" value="Genomic_DNA"/>
</dbReference>
<evidence type="ECO:0000313" key="2">
    <source>
        <dbReference type="Proteomes" id="UP001057452"/>
    </source>
</evidence>
<gene>
    <name evidence="1" type="ORF">KUCAC02_026188</name>
</gene>
<sequence length="77" mass="8657">LELPLLWGPEQSWSYPSSGVLTRAGATPPLTLFFLPWNTLAAGAFGFRRSPRGSGERRRNAQVQKFIKMKNIRTVLL</sequence>
<feature type="non-terminal residue" evidence="1">
    <location>
        <position position="1"/>
    </location>
</feature>
<reference evidence="1" key="1">
    <citation type="submission" date="2022-05" db="EMBL/GenBank/DDBJ databases">
        <title>Chromosome-level genome of Chaenocephalus aceratus.</title>
        <authorList>
            <person name="Park H."/>
        </authorList>
    </citation>
    <scope>NUCLEOTIDE SEQUENCE</scope>
    <source>
        <strain evidence="1">KU_202001</strain>
    </source>
</reference>
<evidence type="ECO:0000313" key="1">
    <source>
        <dbReference type="EMBL" id="KAI4804563.1"/>
    </source>
</evidence>
<protein>
    <submittedName>
        <fullName evidence="1">Uncharacterized protein</fullName>
    </submittedName>
</protein>
<organism evidence="1 2">
    <name type="scientific">Chaenocephalus aceratus</name>
    <name type="common">Blackfin icefish</name>
    <name type="synonym">Chaenichthys aceratus</name>
    <dbReference type="NCBI Taxonomy" id="36190"/>
    <lineage>
        <taxon>Eukaryota</taxon>
        <taxon>Metazoa</taxon>
        <taxon>Chordata</taxon>
        <taxon>Craniata</taxon>
        <taxon>Vertebrata</taxon>
        <taxon>Euteleostomi</taxon>
        <taxon>Actinopterygii</taxon>
        <taxon>Neopterygii</taxon>
        <taxon>Teleostei</taxon>
        <taxon>Neoteleostei</taxon>
        <taxon>Acanthomorphata</taxon>
        <taxon>Eupercaria</taxon>
        <taxon>Perciformes</taxon>
        <taxon>Notothenioidei</taxon>
        <taxon>Channichthyidae</taxon>
        <taxon>Chaenocephalus</taxon>
    </lineage>
</organism>
<name>A0ACB9VXI9_CHAAC</name>
<dbReference type="Proteomes" id="UP001057452">
    <property type="component" value="Chromosome 15"/>
</dbReference>
<feature type="non-terminal residue" evidence="1">
    <location>
        <position position="77"/>
    </location>
</feature>
<accession>A0ACB9VXI9</accession>
<keyword evidence="2" id="KW-1185">Reference proteome</keyword>